<keyword evidence="6" id="KW-0645">Protease</keyword>
<name>A0A917J731_9SPHI</name>
<evidence type="ECO:0000313" key="18">
    <source>
        <dbReference type="EMBL" id="GGI49080.1"/>
    </source>
</evidence>
<keyword evidence="11 15" id="KW-1133">Transmembrane helix</keyword>
<evidence type="ECO:0000256" key="5">
    <source>
        <dbReference type="ARBA" id="ARBA00022645"/>
    </source>
</evidence>
<keyword evidence="12 15" id="KW-0472">Membrane</keyword>
<dbReference type="Pfam" id="PF03717">
    <property type="entry name" value="PBP_dimer"/>
    <property type="match status" value="1"/>
</dbReference>
<dbReference type="GO" id="GO:0071972">
    <property type="term" value="F:peptidoglycan L,D-transpeptidase activity"/>
    <property type="evidence" value="ECO:0007669"/>
    <property type="project" value="TreeGrafter"/>
</dbReference>
<keyword evidence="10" id="KW-0573">Peptidoglycan synthesis</keyword>
<keyword evidence="7 15" id="KW-0812">Transmembrane</keyword>
<sequence>MNNYFERRYVITGIFITIAVILLARLFYIQIVDDRYAMLAKYNVQRKIIDFPARGVILDRNEKPLVQNLQVYDIMVTPKEVQPFDTLEFCRLIGIDKAGFDKRLDKARKYSPYRASILEKQISVQQYAPLQERMQDEFKGFFAQPRTIRTYPDSTAAHFLGYIGEANDAAIQKSGGYYRPGDYIGISGVEKSFESVLRGQRGIKTLMVDSRNTQKGSFANGAFDTAAVAGERLISSLDIRLQKLGEKLMTNKIGSIVAIEPATGEILAFVSSPSYDPNLMAGRQRGNNYAKLAKDPYKPLLDRPIQAGYPPGSSFKPLDGLIALQEGIITPQTTFFCPHFYQAGNRRVKCEHFDGVTDLRKAIAQSCNTYFCYVFDKLMNAKGPKNIRTTLVDWKEKVNKFGFGTKLDVELPYERKGYVPKPEFYDKAFGNKRWRSSSIISLAIGQGELQSTPLQLANIEATIANRGFYYKPHLIKAIGDKKITKTEYTTKINVGIDTVYFQPVIDGMQDVVDHGTAVQARIPGITMCGKTGTVQNNHGKNHSVFVAFAPRNNPKIAIAVIVENGGYGSSWAAPIASYLVETYLRGTITKPKAEVNYIINANLLPPPPGWKPPVRKLSHKDSLRRDSIRKDSIKKLKSDTAKRIELKSAGKKKATDSTSKLLAYQPKRKEDE</sequence>
<organism evidence="18 19">
    <name type="scientific">Mucilaginibacter galii</name>
    <dbReference type="NCBI Taxonomy" id="2005073"/>
    <lineage>
        <taxon>Bacteria</taxon>
        <taxon>Pseudomonadati</taxon>
        <taxon>Bacteroidota</taxon>
        <taxon>Sphingobacteriia</taxon>
        <taxon>Sphingobacteriales</taxon>
        <taxon>Sphingobacteriaceae</taxon>
        <taxon>Mucilaginibacter</taxon>
    </lineage>
</organism>
<dbReference type="GO" id="GO:0009252">
    <property type="term" value="P:peptidoglycan biosynthetic process"/>
    <property type="evidence" value="ECO:0007669"/>
    <property type="project" value="UniProtKB-KW"/>
</dbReference>
<dbReference type="Gene3D" id="3.90.1310.10">
    <property type="entry name" value="Penicillin-binding protein 2a (Domain 2)"/>
    <property type="match status" value="1"/>
</dbReference>
<keyword evidence="8" id="KW-0378">Hydrolase</keyword>
<keyword evidence="3" id="KW-1003">Cell membrane</keyword>
<evidence type="ECO:0000256" key="10">
    <source>
        <dbReference type="ARBA" id="ARBA00022984"/>
    </source>
</evidence>
<dbReference type="InterPro" id="IPR017790">
    <property type="entry name" value="Penicillin-binding_protein_2"/>
</dbReference>
<evidence type="ECO:0000256" key="8">
    <source>
        <dbReference type="ARBA" id="ARBA00022801"/>
    </source>
</evidence>
<keyword evidence="4" id="KW-0997">Cell inner membrane</keyword>
<keyword evidence="5" id="KW-0121">Carboxypeptidase</keyword>
<evidence type="ECO:0000256" key="13">
    <source>
        <dbReference type="ARBA" id="ARBA00023316"/>
    </source>
</evidence>
<feature type="compositionally biased region" description="Basic and acidic residues" evidence="14">
    <location>
        <begin position="619"/>
        <end position="648"/>
    </location>
</feature>
<keyword evidence="13" id="KW-0961">Cell wall biogenesis/degradation</keyword>
<dbReference type="Proteomes" id="UP000662074">
    <property type="component" value="Unassembled WGS sequence"/>
</dbReference>
<keyword evidence="19" id="KW-1185">Reference proteome</keyword>
<dbReference type="FunFam" id="3.40.710.10:FF:000024">
    <property type="entry name" value="Penicillin-binding protein 2"/>
    <property type="match status" value="1"/>
</dbReference>
<dbReference type="SUPFAM" id="SSF56519">
    <property type="entry name" value="Penicillin binding protein dimerisation domain"/>
    <property type="match status" value="1"/>
</dbReference>
<evidence type="ECO:0000259" key="16">
    <source>
        <dbReference type="Pfam" id="PF00905"/>
    </source>
</evidence>
<reference evidence="18" key="2">
    <citation type="submission" date="2020-09" db="EMBL/GenBank/DDBJ databases">
        <authorList>
            <person name="Sun Q."/>
            <person name="Sedlacek I."/>
        </authorList>
    </citation>
    <scope>NUCLEOTIDE SEQUENCE</scope>
    <source>
        <strain evidence="18">CCM 8711</strain>
    </source>
</reference>
<feature type="domain" description="Penicillin-binding protein dimerisation" evidence="17">
    <location>
        <begin position="52"/>
        <end position="214"/>
    </location>
</feature>
<keyword evidence="9" id="KW-0133">Cell shape</keyword>
<dbReference type="GO" id="GO:0008658">
    <property type="term" value="F:penicillin binding"/>
    <property type="evidence" value="ECO:0007669"/>
    <property type="project" value="InterPro"/>
</dbReference>
<evidence type="ECO:0000256" key="1">
    <source>
        <dbReference type="ARBA" id="ARBA00004167"/>
    </source>
</evidence>
<evidence type="ECO:0000259" key="17">
    <source>
        <dbReference type="Pfam" id="PF03717"/>
    </source>
</evidence>
<dbReference type="GO" id="GO:0006508">
    <property type="term" value="P:proteolysis"/>
    <property type="evidence" value="ECO:0007669"/>
    <property type="project" value="UniProtKB-KW"/>
</dbReference>
<gene>
    <name evidence="18" type="ORF">GCM10011425_02920</name>
</gene>
<evidence type="ECO:0000256" key="11">
    <source>
        <dbReference type="ARBA" id="ARBA00022989"/>
    </source>
</evidence>
<evidence type="ECO:0000256" key="3">
    <source>
        <dbReference type="ARBA" id="ARBA00022475"/>
    </source>
</evidence>
<dbReference type="NCBIfam" id="TIGR03423">
    <property type="entry name" value="pbp2_mrdA"/>
    <property type="match status" value="1"/>
</dbReference>
<evidence type="ECO:0000256" key="4">
    <source>
        <dbReference type="ARBA" id="ARBA00022519"/>
    </source>
</evidence>
<dbReference type="InterPro" id="IPR050515">
    <property type="entry name" value="Beta-lactam/transpept"/>
</dbReference>
<feature type="region of interest" description="Disordered" evidence="14">
    <location>
        <begin position="609"/>
        <end position="672"/>
    </location>
</feature>
<protein>
    <submittedName>
        <fullName evidence="18">Penicillin-binding protein 2</fullName>
    </submittedName>
</protein>
<evidence type="ECO:0000256" key="9">
    <source>
        <dbReference type="ARBA" id="ARBA00022960"/>
    </source>
</evidence>
<evidence type="ECO:0000256" key="14">
    <source>
        <dbReference type="SAM" id="MobiDB-lite"/>
    </source>
</evidence>
<dbReference type="Gene3D" id="3.40.710.10">
    <property type="entry name" value="DD-peptidase/beta-lactamase superfamily"/>
    <property type="match status" value="1"/>
</dbReference>
<dbReference type="GO" id="GO:0071555">
    <property type="term" value="P:cell wall organization"/>
    <property type="evidence" value="ECO:0007669"/>
    <property type="project" value="UniProtKB-KW"/>
</dbReference>
<dbReference type="RefSeq" id="WP_188413113.1">
    <property type="nucleotide sequence ID" value="NZ_BMDO01000001.1"/>
</dbReference>
<dbReference type="GO" id="GO:0005886">
    <property type="term" value="C:plasma membrane"/>
    <property type="evidence" value="ECO:0007669"/>
    <property type="project" value="UniProtKB-SubCell"/>
</dbReference>
<dbReference type="PANTHER" id="PTHR30627">
    <property type="entry name" value="PEPTIDOGLYCAN D,D-TRANSPEPTIDASE"/>
    <property type="match status" value="1"/>
</dbReference>
<dbReference type="GO" id="GO:0008360">
    <property type="term" value="P:regulation of cell shape"/>
    <property type="evidence" value="ECO:0007669"/>
    <property type="project" value="UniProtKB-KW"/>
</dbReference>
<dbReference type="InterPro" id="IPR012338">
    <property type="entry name" value="Beta-lactam/transpept-like"/>
</dbReference>
<dbReference type="InterPro" id="IPR001460">
    <property type="entry name" value="PCN-bd_Tpept"/>
</dbReference>
<feature type="transmembrane region" description="Helical" evidence="15">
    <location>
        <begin position="9"/>
        <end position="28"/>
    </location>
</feature>
<accession>A0A917J731</accession>
<evidence type="ECO:0000256" key="2">
    <source>
        <dbReference type="ARBA" id="ARBA00004236"/>
    </source>
</evidence>
<comment type="subcellular location">
    <subcellularLocation>
        <location evidence="2">Cell membrane</location>
    </subcellularLocation>
    <subcellularLocation>
        <location evidence="1">Membrane</location>
        <topology evidence="1">Single-pass membrane protein</topology>
    </subcellularLocation>
</comment>
<dbReference type="GO" id="GO:0009002">
    <property type="term" value="F:serine-type D-Ala-D-Ala carboxypeptidase activity"/>
    <property type="evidence" value="ECO:0007669"/>
    <property type="project" value="InterPro"/>
</dbReference>
<dbReference type="InterPro" id="IPR036138">
    <property type="entry name" value="PBP_dimer_sf"/>
</dbReference>
<dbReference type="InterPro" id="IPR005311">
    <property type="entry name" value="PBP_dimer"/>
</dbReference>
<dbReference type="PANTHER" id="PTHR30627:SF2">
    <property type="entry name" value="PEPTIDOGLYCAN D,D-TRANSPEPTIDASE MRDA"/>
    <property type="match status" value="1"/>
</dbReference>
<evidence type="ECO:0000256" key="7">
    <source>
        <dbReference type="ARBA" id="ARBA00022692"/>
    </source>
</evidence>
<evidence type="ECO:0000256" key="12">
    <source>
        <dbReference type="ARBA" id="ARBA00023136"/>
    </source>
</evidence>
<dbReference type="SUPFAM" id="SSF56601">
    <property type="entry name" value="beta-lactamase/transpeptidase-like"/>
    <property type="match status" value="1"/>
</dbReference>
<dbReference type="Pfam" id="PF00905">
    <property type="entry name" value="Transpeptidase"/>
    <property type="match status" value="1"/>
</dbReference>
<comment type="caution">
    <text evidence="18">The sequence shown here is derived from an EMBL/GenBank/DDBJ whole genome shotgun (WGS) entry which is preliminary data.</text>
</comment>
<evidence type="ECO:0000313" key="19">
    <source>
        <dbReference type="Proteomes" id="UP000662074"/>
    </source>
</evidence>
<dbReference type="Gene3D" id="3.30.1390.30">
    <property type="entry name" value="Penicillin-binding protein 2a, domain 3"/>
    <property type="match status" value="1"/>
</dbReference>
<proteinExistence type="predicted"/>
<evidence type="ECO:0000256" key="15">
    <source>
        <dbReference type="SAM" id="Phobius"/>
    </source>
</evidence>
<dbReference type="EMBL" id="BMDO01000001">
    <property type="protein sequence ID" value="GGI49080.1"/>
    <property type="molecule type" value="Genomic_DNA"/>
</dbReference>
<feature type="domain" description="Penicillin-binding protein transpeptidase" evidence="16">
    <location>
        <begin position="254"/>
        <end position="579"/>
    </location>
</feature>
<reference evidence="18" key="1">
    <citation type="journal article" date="2014" name="Int. J. Syst. Evol. Microbiol.">
        <title>Complete genome sequence of Corynebacterium casei LMG S-19264T (=DSM 44701T), isolated from a smear-ripened cheese.</title>
        <authorList>
            <consortium name="US DOE Joint Genome Institute (JGI-PGF)"/>
            <person name="Walter F."/>
            <person name="Albersmeier A."/>
            <person name="Kalinowski J."/>
            <person name="Ruckert C."/>
        </authorList>
    </citation>
    <scope>NUCLEOTIDE SEQUENCE</scope>
    <source>
        <strain evidence="18">CCM 8711</strain>
    </source>
</reference>
<evidence type="ECO:0000256" key="6">
    <source>
        <dbReference type="ARBA" id="ARBA00022670"/>
    </source>
</evidence>
<dbReference type="AlphaFoldDB" id="A0A917J731"/>